<proteinExistence type="predicted"/>
<dbReference type="GO" id="GO:0003677">
    <property type="term" value="F:DNA binding"/>
    <property type="evidence" value="ECO:0007669"/>
    <property type="project" value="UniProtKB-KW"/>
</dbReference>
<dbReference type="GO" id="GO:0000156">
    <property type="term" value="F:phosphorelay response regulator activity"/>
    <property type="evidence" value="ECO:0007669"/>
    <property type="project" value="InterPro"/>
</dbReference>
<dbReference type="Proteomes" id="UP000184089">
    <property type="component" value="Unassembled WGS sequence"/>
</dbReference>
<dbReference type="AlphaFoldDB" id="A0AAQ1ME91"/>
<keyword evidence="4" id="KW-0804">Transcription</keyword>
<evidence type="ECO:0000256" key="1">
    <source>
        <dbReference type="ARBA" id="ARBA00022490"/>
    </source>
</evidence>
<evidence type="ECO:0000256" key="3">
    <source>
        <dbReference type="ARBA" id="ARBA00023125"/>
    </source>
</evidence>
<feature type="domain" description="HTH LytTR-type" evidence="5">
    <location>
        <begin position="41"/>
        <end position="145"/>
    </location>
</feature>
<organism evidence="7 8">
    <name type="scientific">Bittarella massiliensis</name>
    <name type="common">ex Durand et al. 2017</name>
    <dbReference type="NCBI Taxonomy" id="1720313"/>
    <lineage>
        <taxon>Bacteria</taxon>
        <taxon>Bacillati</taxon>
        <taxon>Bacillota</taxon>
        <taxon>Clostridia</taxon>
        <taxon>Eubacteriales</taxon>
        <taxon>Oscillospiraceae</taxon>
        <taxon>Bittarella (ex Durand et al. 2017)</taxon>
    </lineage>
</organism>
<dbReference type="Pfam" id="PF04397">
    <property type="entry name" value="LytTR"/>
    <property type="match status" value="1"/>
</dbReference>
<evidence type="ECO:0000313" key="8">
    <source>
        <dbReference type="Proteomes" id="UP000184089"/>
    </source>
</evidence>
<evidence type="ECO:0000256" key="2">
    <source>
        <dbReference type="ARBA" id="ARBA00023015"/>
    </source>
</evidence>
<dbReference type="PROSITE" id="PS50930">
    <property type="entry name" value="HTH_LYTTR"/>
    <property type="match status" value="1"/>
</dbReference>
<reference evidence="8" key="2">
    <citation type="submission" date="2016-11" db="EMBL/GenBank/DDBJ databases">
        <authorList>
            <person name="Jaros S."/>
            <person name="Januszkiewicz K."/>
            <person name="Wedrychowicz H."/>
        </authorList>
    </citation>
    <scope>NUCLEOTIDE SEQUENCE [LARGE SCALE GENOMIC DNA]</scope>
    <source>
        <strain evidence="8">DSM 4029</strain>
    </source>
</reference>
<reference evidence="7" key="1">
    <citation type="submission" date="2016-11" db="EMBL/GenBank/DDBJ databases">
        <authorList>
            <person name="Varghese N."/>
            <person name="Submissions S."/>
        </authorList>
    </citation>
    <scope>NUCLEOTIDE SEQUENCE</scope>
    <source>
        <strain evidence="7">DSM 4029</strain>
    </source>
</reference>
<dbReference type="RefSeq" id="WP_044993031.1">
    <property type="nucleotide sequence ID" value="NZ_FQVY01000002.1"/>
</dbReference>
<protein>
    <submittedName>
        <fullName evidence="6">LytTR family transcriptional regulator</fullName>
    </submittedName>
    <submittedName>
        <fullName evidence="7">Transcriptional regulator, LytTR family</fullName>
    </submittedName>
</protein>
<dbReference type="SMART" id="SM00850">
    <property type="entry name" value="LytTR"/>
    <property type="match status" value="1"/>
</dbReference>
<dbReference type="Gene3D" id="2.40.50.1020">
    <property type="entry name" value="LytTr DNA-binding domain"/>
    <property type="match status" value="1"/>
</dbReference>
<reference evidence="6 9" key="3">
    <citation type="journal article" date="2019" name="Nat. Med.">
        <title>A library of human gut bacterial isolates paired with longitudinal multiomics data enables mechanistic microbiome research.</title>
        <authorList>
            <person name="Poyet M."/>
            <person name="Groussin M."/>
            <person name="Gibbons S.M."/>
            <person name="Avila-Pacheco J."/>
            <person name="Jiang X."/>
            <person name="Kearney S.M."/>
            <person name="Perrotta A.R."/>
            <person name="Berdy B."/>
            <person name="Zhao S."/>
            <person name="Lieberman T.D."/>
            <person name="Swanson P.K."/>
            <person name="Smith M."/>
            <person name="Roesemann S."/>
            <person name="Alexander J.E."/>
            <person name="Rich S.A."/>
            <person name="Livny J."/>
            <person name="Vlamakis H."/>
            <person name="Clish C."/>
            <person name="Bullock K."/>
            <person name="Deik A."/>
            <person name="Scott J."/>
            <person name="Pierce K.A."/>
            <person name="Xavier R.J."/>
            <person name="Alm E.J."/>
        </authorList>
    </citation>
    <scope>NUCLEOTIDE SEQUENCE [LARGE SCALE GENOMIC DNA]</scope>
    <source>
        <strain evidence="6 9">BIOML-A2</strain>
    </source>
</reference>
<dbReference type="InterPro" id="IPR007492">
    <property type="entry name" value="LytTR_DNA-bd_dom"/>
</dbReference>
<keyword evidence="9" id="KW-1185">Reference proteome</keyword>
<dbReference type="Proteomes" id="UP000474718">
    <property type="component" value="Unassembled WGS sequence"/>
</dbReference>
<keyword evidence="2" id="KW-0805">Transcription regulation</keyword>
<evidence type="ECO:0000313" key="6">
    <source>
        <dbReference type="EMBL" id="MZL68195.1"/>
    </source>
</evidence>
<keyword evidence="1" id="KW-0963">Cytoplasm</keyword>
<gene>
    <name evidence="6" type="ORF">GT747_00200</name>
    <name evidence="7" type="ORF">SAMN05444424_1865</name>
</gene>
<evidence type="ECO:0000313" key="7">
    <source>
        <dbReference type="EMBL" id="SHG20491.1"/>
    </source>
</evidence>
<dbReference type="InterPro" id="IPR046947">
    <property type="entry name" value="LytR-like"/>
</dbReference>
<evidence type="ECO:0000259" key="5">
    <source>
        <dbReference type="PROSITE" id="PS50930"/>
    </source>
</evidence>
<dbReference type="PANTHER" id="PTHR37299:SF2">
    <property type="entry name" value="HTH LYTTR-TYPE DOMAIN-CONTAINING PROTEIN"/>
    <property type="match status" value="1"/>
</dbReference>
<dbReference type="EMBL" id="WWVX01000001">
    <property type="protein sequence ID" value="MZL68195.1"/>
    <property type="molecule type" value="Genomic_DNA"/>
</dbReference>
<dbReference type="EMBL" id="FQVY01000002">
    <property type="protein sequence ID" value="SHG20491.1"/>
    <property type="molecule type" value="Genomic_DNA"/>
</dbReference>
<name>A0AAQ1ME91_9FIRM</name>
<comment type="caution">
    <text evidence="7">The sequence shown here is derived from an EMBL/GenBank/DDBJ whole genome shotgun (WGS) entry which is preliminary data.</text>
</comment>
<sequence>MEVEIKLQPGLAGPRAVIYCGEITPEVEAAAARLAGATRRLAGRREGRVYLLDPGEITLVTAEGQQVYALCQGERYLLKARLYELEAQLAGSRFARISHSEIANFDWVESLDMSTAGTIHLRFKKGGGAFVSRRYVARIKERLGL</sequence>
<evidence type="ECO:0000313" key="9">
    <source>
        <dbReference type="Proteomes" id="UP000474718"/>
    </source>
</evidence>
<evidence type="ECO:0000256" key="4">
    <source>
        <dbReference type="ARBA" id="ARBA00023163"/>
    </source>
</evidence>
<keyword evidence="3" id="KW-0238">DNA-binding</keyword>
<accession>A0AAQ1ME91</accession>
<dbReference type="PANTHER" id="PTHR37299">
    <property type="entry name" value="TRANSCRIPTIONAL REGULATOR-RELATED"/>
    <property type="match status" value="1"/>
</dbReference>